<protein>
    <submittedName>
        <fullName evidence="1">Uncharacterized protein</fullName>
    </submittedName>
</protein>
<dbReference type="AlphaFoldDB" id="A0A7J6GNP5"/>
<reference evidence="1 2" key="1">
    <citation type="journal article" date="2020" name="bioRxiv">
        <title>Sequence and annotation of 42 cannabis genomes reveals extensive copy number variation in cannabinoid synthesis and pathogen resistance genes.</title>
        <authorList>
            <person name="Mckernan K.J."/>
            <person name="Helbert Y."/>
            <person name="Kane L.T."/>
            <person name="Ebling H."/>
            <person name="Zhang L."/>
            <person name="Liu B."/>
            <person name="Eaton Z."/>
            <person name="Mclaughlin S."/>
            <person name="Kingan S."/>
            <person name="Baybayan P."/>
            <person name="Concepcion G."/>
            <person name="Jordan M."/>
            <person name="Riva A."/>
            <person name="Barbazuk W."/>
            <person name="Harkins T."/>
        </authorList>
    </citation>
    <scope>NUCLEOTIDE SEQUENCE [LARGE SCALE GENOMIC DNA]</scope>
    <source>
        <strain evidence="2">cv. Jamaican Lion 4</strain>
        <tissue evidence="1">Leaf</tissue>
    </source>
</reference>
<name>A0A7J6GNP5_CANSA</name>
<evidence type="ECO:0000313" key="1">
    <source>
        <dbReference type="EMBL" id="KAF4384532.1"/>
    </source>
</evidence>
<organism evidence="1 2">
    <name type="scientific">Cannabis sativa</name>
    <name type="common">Hemp</name>
    <name type="synonym">Marijuana</name>
    <dbReference type="NCBI Taxonomy" id="3483"/>
    <lineage>
        <taxon>Eukaryota</taxon>
        <taxon>Viridiplantae</taxon>
        <taxon>Streptophyta</taxon>
        <taxon>Embryophyta</taxon>
        <taxon>Tracheophyta</taxon>
        <taxon>Spermatophyta</taxon>
        <taxon>Magnoliopsida</taxon>
        <taxon>eudicotyledons</taxon>
        <taxon>Gunneridae</taxon>
        <taxon>Pentapetalae</taxon>
        <taxon>rosids</taxon>
        <taxon>fabids</taxon>
        <taxon>Rosales</taxon>
        <taxon>Cannabaceae</taxon>
        <taxon>Cannabis</taxon>
    </lineage>
</organism>
<accession>A0A7J6GNP5</accession>
<evidence type="ECO:0000313" key="2">
    <source>
        <dbReference type="Proteomes" id="UP000525078"/>
    </source>
</evidence>
<dbReference type="EMBL" id="JAATIP010000047">
    <property type="protein sequence ID" value="KAF4384532.1"/>
    <property type="molecule type" value="Genomic_DNA"/>
</dbReference>
<dbReference type="Proteomes" id="UP000525078">
    <property type="component" value="Unassembled WGS sequence"/>
</dbReference>
<sequence length="76" mass="9006">MKPTANEHHQAAFYYVKPRSLLPQDITSWNLNLALFPQEEHEINKQEKILDWLILDQSVRKRVRATATETMRQTCL</sequence>
<gene>
    <name evidence="1" type="ORF">F8388_003839</name>
</gene>
<comment type="caution">
    <text evidence="1">The sequence shown here is derived from an EMBL/GenBank/DDBJ whole genome shotgun (WGS) entry which is preliminary data.</text>
</comment>
<proteinExistence type="predicted"/>